<gene>
    <name evidence="1" type="ORF">QJS10_CPB17g01125</name>
</gene>
<dbReference type="PANTHER" id="PTHR31170">
    <property type="entry name" value="BNAC04G53230D PROTEIN"/>
    <property type="match status" value="1"/>
</dbReference>
<dbReference type="InterPro" id="IPR004158">
    <property type="entry name" value="DUF247_pln"/>
</dbReference>
<reference evidence="1" key="2">
    <citation type="submission" date="2023-06" db="EMBL/GenBank/DDBJ databases">
        <authorList>
            <person name="Ma L."/>
            <person name="Liu K.-W."/>
            <person name="Li Z."/>
            <person name="Hsiao Y.-Y."/>
            <person name="Qi Y."/>
            <person name="Fu T."/>
            <person name="Tang G."/>
            <person name="Zhang D."/>
            <person name="Sun W.-H."/>
            <person name="Liu D.-K."/>
            <person name="Li Y."/>
            <person name="Chen G.-Z."/>
            <person name="Liu X.-D."/>
            <person name="Liao X.-Y."/>
            <person name="Jiang Y.-T."/>
            <person name="Yu X."/>
            <person name="Hao Y."/>
            <person name="Huang J."/>
            <person name="Zhao X.-W."/>
            <person name="Ke S."/>
            <person name="Chen Y.-Y."/>
            <person name="Wu W.-L."/>
            <person name="Hsu J.-L."/>
            <person name="Lin Y.-F."/>
            <person name="Huang M.-D."/>
            <person name="Li C.-Y."/>
            <person name="Huang L."/>
            <person name="Wang Z.-W."/>
            <person name="Zhao X."/>
            <person name="Zhong W.-Y."/>
            <person name="Peng D.-H."/>
            <person name="Ahmad S."/>
            <person name="Lan S."/>
            <person name="Zhang J.-S."/>
            <person name="Tsai W.-C."/>
            <person name="Van De Peer Y."/>
            <person name="Liu Z.-J."/>
        </authorList>
    </citation>
    <scope>NUCLEOTIDE SEQUENCE</scope>
    <source>
        <strain evidence="1">CP</strain>
        <tissue evidence="1">Leaves</tissue>
    </source>
</reference>
<dbReference type="Pfam" id="PF03140">
    <property type="entry name" value="DUF247"/>
    <property type="match status" value="1"/>
</dbReference>
<dbReference type="EMBL" id="JAUJYO010000017">
    <property type="protein sequence ID" value="KAK1293206.1"/>
    <property type="molecule type" value="Genomic_DNA"/>
</dbReference>
<sequence length="89" mass="10505">MERRKQRMACRLFSKHPETMVDTCVQKVRELEIRARSCYADEIEMGSEEFVKMLILDGCFIIGLLLRCRSIAIRLRSLRSGRDHYQPTL</sequence>
<proteinExistence type="predicted"/>
<evidence type="ECO:0000313" key="2">
    <source>
        <dbReference type="Proteomes" id="UP001180020"/>
    </source>
</evidence>
<reference evidence="1" key="1">
    <citation type="journal article" date="2023" name="Nat. Commun.">
        <title>Diploid and tetraploid genomes of Acorus and the evolution of monocots.</title>
        <authorList>
            <person name="Ma L."/>
            <person name="Liu K.W."/>
            <person name="Li Z."/>
            <person name="Hsiao Y.Y."/>
            <person name="Qi Y."/>
            <person name="Fu T."/>
            <person name="Tang G.D."/>
            <person name="Zhang D."/>
            <person name="Sun W.H."/>
            <person name="Liu D.K."/>
            <person name="Li Y."/>
            <person name="Chen G.Z."/>
            <person name="Liu X.D."/>
            <person name="Liao X.Y."/>
            <person name="Jiang Y.T."/>
            <person name="Yu X."/>
            <person name="Hao Y."/>
            <person name="Huang J."/>
            <person name="Zhao X.W."/>
            <person name="Ke S."/>
            <person name="Chen Y.Y."/>
            <person name="Wu W.L."/>
            <person name="Hsu J.L."/>
            <person name="Lin Y.F."/>
            <person name="Huang M.D."/>
            <person name="Li C.Y."/>
            <person name="Huang L."/>
            <person name="Wang Z.W."/>
            <person name="Zhao X."/>
            <person name="Zhong W.Y."/>
            <person name="Peng D.H."/>
            <person name="Ahmad S."/>
            <person name="Lan S."/>
            <person name="Zhang J.S."/>
            <person name="Tsai W.C."/>
            <person name="Van de Peer Y."/>
            <person name="Liu Z.J."/>
        </authorList>
    </citation>
    <scope>NUCLEOTIDE SEQUENCE</scope>
    <source>
        <strain evidence="1">CP</strain>
    </source>
</reference>
<dbReference type="Proteomes" id="UP001180020">
    <property type="component" value="Unassembled WGS sequence"/>
</dbReference>
<keyword evidence="2" id="KW-1185">Reference proteome</keyword>
<name>A0AAV9CXE3_ACOCL</name>
<evidence type="ECO:0000313" key="1">
    <source>
        <dbReference type="EMBL" id="KAK1293206.1"/>
    </source>
</evidence>
<comment type="caution">
    <text evidence="1">The sequence shown here is derived from an EMBL/GenBank/DDBJ whole genome shotgun (WGS) entry which is preliminary data.</text>
</comment>
<organism evidence="1 2">
    <name type="scientific">Acorus calamus</name>
    <name type="common">Sweet flag</name>
    <dbReference type="NCBI Taxonomy" id="4465"/>
    <lineage>
        <taxon>Eukaryota</taxon>
        <taxon>Viridiplantae</taxon>
        <taxon>Streptophyta</taxon>
        <taxon>Embryophyta</taxon>
        <taxon>Tracheophyta</taxon>
        <taxon>Spermatophyta</taxon>
        <taxon>Magnoliopsida</taxon>
        <taxon>Liliopsida</taxon>
        <taxon>Acoraceae</taxon>
        <taxon>Acorus</taxon>
    </lineage>
</organism>
<accession>A0AAV9CXE3</accession>
<dbReference type="AlphaFoldDB" id="A0AAV9CXE3"/>
<protein>
    <submittedName>
        <fullName evidence="1">Uncharacterized protein</fullName>
    </submittedName>
</protein>